<dbReference type="Proteomes" id="UP000324091">
    <property type="component" value="Chromosome 13"/>
</dbReference>
<gene>
    <name evidence="2" type="ORF">D4764_13G0004040</name>
</gene>
<evidence type="ECO:0000256" key="1">
    <source>
        <dbReference type="SAM" id="MobiDB-lite"/>
    </source>
</evidence>
<keyword evidence="3" id="KW-1185">Reference proteome</keyword>
<organism evidence="2 3">
    <name type="scientific">Takifugu flavidus</name>
    <name type="common">sansaifugu</name>
    <dbReference type="NCBI Taxonomy" id="433684"/>
    <lineage>
        <taxon>Eukaryota</taxon>
        <taxon>Metazoa</taxon>
        <taxon>Chordata</taxon>
        <taxon>Craniata</taxon>
        <taxon>Vertebrata</taxon>
        <taxon>Euteleostomi</taxon>
        <taxon>Actinopterygii</taxon>
        <taxon>Neopterygii</taxon>
        <taxon>Teleostei</taxon>
        <taxon>Neoteleostei</taxon>
        <taxon>Acanthomorphata</taxon>
        <taxon>Eupercaria</taxon>
        <taxon>Tetraodontiformes</taxon>
        <taxon>Tetradontoidea</taxon>
        <taxon>Tetraodontidae</taxon>
        <taxon>Takifugu</taxon>
    </lineage>
</organism>
<dbReference type="AlphaFoldDB" id="A0A5C6P7T5"/>
<protein>
    <submittedName>
        <fullName evidence="2">Mothers against decapentaplegic-like protein 6</fullName>
    </submittedName>
</protein>
<dbReference type="EMBL" id="RHFK02000005">
    <property type="protein sequence ID" value="TWW75742.1"/>
    <property type="molecule type" value="Genomic_DNA"/>
</dbReference>
<comment type="caution">
    <text evidence="2">The sequence shown here is derived from an EMBL/GenBank/DDBJ whole genome shotgun (WGS) entry which is preliminary data.</text>
</comment>
<sequence length="70" mass="7503">MRISVLFPADLSDSTLSYTETEAASSPNITPGEFSGQAGSPRIGSLATQPGHVNKKRPVRYWVMFSCAVS</sequence>
<feature type="region of interest" description="Disordered" evidence="1">
    <location>
        <begin position="22"/>
        <end position="50"/>
    </location>
</feature>
<name>A0A5C6P7T5_9TELE</name>
<reference evidence="2 3" key="1">
    <citation type="submission" date="2019-04" db="EMBL/GenBank/DDBJ databases">
        <title>Chromosome genome assembly for Takifugu flavidus.</title>
        <authorList>
            <person name="Xiao S."/>
        </authorList>
    </citation>
    <scope>NUCLEOTIDE SEQUENCE [LARGE SCALE GENOMIC DNA]</scope>
    <source>
        <strain evidence="2">HTHZ2018</strain>
        <tissue evidence="2">Muscle</tissue>
    </source>
</reference>
<proteinExistence type="predicted"/>
<accession>A0A5C6P7T5</accession>
<evidence type="ECO:0000313" key="3">
    <source>
        <dbReference type="Proteomes" id="UP000324091"/>
    </source>
</evidence>
<evidence type="ECO:0000313" key="2">
    <source>
        <dbReference type="EMBL" id="TWW75742.1"/>
    </source>
</evidence>